<keyword evidence="3" id="KW-1185">Reference proteome</keyword>
<comment type="caution">
    <text evidence="2">The sequence shown here is derived from an EMBL/GenBank/DDBJ whole genome shotgun (WGS) entry which is preliminary data.</text>
</comment>
<evidence type="ECO:0000256" key="1">
    <source>
        <dbReference type="SAM" id="MobiDB-lite"/>
    </source>
</evidence>
<feature type="region of interest" description="Disordered" evidence="1">
    <location>
        <begin position="1"/>
        <end position="21"/>
    </location>
</feature>
<organism evidence="2 3">
    <name type="scientific">Jimgerdemannia flammicorona</name>
    <dbReference type="NCBI Taxonomy" id="994334"/>
    <lineage>
        <taxon>Eukaryota</taxon>
        <taxon>Fungi</taxon>
        <taxon>Fungi incertae sedis</taxon>
        <taxon>Mucoromycota</taxon>
        <taxon>Mucoromycotina</taxon>
        <taxon>Endogonomycetes</taxon>
        <taxon>Endogonales</taxon>
        <taxon>Endogonaceae</taxon>
        <taxon>Jimgerdemannia</taxon>
    </lineage>
</organism>
<accession>A0A433D3V1</accession>
<dbReference type="AlphaFoldDB" id="A0A433D3V1"/>
<dbReference type="OrthoDB" id="10252926at2759"/>
<dbReference type="Gene3D" id="6.10.140.1230">
    <property type="match status" value="1"/>
</dbReference>
<reference evidence="2 3" key="1">
    <citation type="journal article" date="2018" name="New Phytol.">
        <title>Phylogenomics of Endogonaceae and evolution of mycorrhizas within Mucoromycota.</title>
        <authorList>
            <person name="Chang Y."/>
            <person name="Desiro A."/>
            <person name="Na H."/>
            <person name="Sandor L."/>
            <person name="Lipzen A."/>
            <person name="Clum A."/>
            <person name="Barry K."/>
            <person name="Grigoriev I.V."/>
            <person name="Martin F.M."/>
            <person name="Stajich J.E."/>
            <person name="Smith M.E."/>
            <person name="Bonito G."/>
            <person name="Spatafora J.W."/>
        </authorList>
    </citation>
    <scope>NUCLEOTIDE SEQUENCE [LARGE SCALE GENOMIC DNA]</scope>
    <source>
        <strain evidence="2 3">GMNB39</strain>
    </source>
</reference>
<evidence type="ECO:0000313" key="2">
    <source>
        <dbReference type="EMBL" id="RUP45522.1"/>
    </source>
</evidence>
<name>A0A433D3V1_9FUNG</name>
<feature type="compositionally biased region" description="Basic and acidic residues" evidence="1">
    <location>
        <begin position="11"/>
        <end position="21"/>
    </location>
</feature>
<gene>
    <name evidence="2" type="ORF">BC936DRAFT_148061</name>
</gene>
<dbReference type="Proteomes" id="UP000268093">
    <property type="component" value="Unassembled WGS sequence"/>
</dbReference>
<evidence type="ECO:0000313" key="3">
    <source>
        <dbReference type="Proteomes" id="UP000268093"/>
    </source>
</evidence>
<protein>
    <submittedName>
        <fullName evidence="2">Uncharacterized protein</fullName>
    </submittedName>
</protein>
<sequence length="48" mass="5568">MDMMNDMIDDIMEKENDTEESKEIINKGLDEIGIDLNQELINIPTDIK</sequence>
<proteinExistence type="predicted"/>
<dbReference type="EMBL" id="RBNI01007155">
    <property type="protein sequence ID" value="RUP45522.1"/>
    <property type="molecule type" value="Genomic_DNA"/>
</dbReference>